<dbReference type="GO" id="GO:0006526">
    <property type="term" value="P:L-arginine biosynthetic process"/>
    <property type="evidence" value="ECO:0007669"/>
    <property type="project" value="UniProtKB-UniRule"/>
</dbReference>
<reference evidence="10 12" key="1">
    <citation type="journal article" date="2014" name="Genome Announc.">
        <title>Draft Genome Sequences of Streptococcus bovis Strains ATCC 33317 and JB1.</title>
        <authorList>
            <person name="Benahmed F.H."/>
            <person name="Gopinath G.R."/>
            <person name="Harbottle H."/>
            <person name="Cotta M.A."/>
            <person name="Luo Y."/>
            <person name="Henderson C."/>
            <person name="Teri P."/>
            <person name="Soppet D."/>
            <person name="Rasmussen M."/>
            <person name="Whitehead T.R."/>
            <person name="Davidson M."/>
        </authorList>
    </citation>
    <scope>NUCLEOTIDE SEQUENCE [LARGE SCALE GENOMIC DNA]</scope>
    <source>
        <strain evidence="10 12">JB1</strain>
    </source>
</reference>
<feature type="active site" evidence="7 8">
    <location>
        <position position="146"/>
    </location>
</feature>
<evidence type="ECO:0000256" key="6">
    <source>
        <dbReference type="ARBA" id="ARBA00050557"/>
    </source>
</evidence>
<keyword evidence="13" id="KW-1185">Reference proteome</keyword>
<dbReference type="Pfam" id="PF01118">
    <property type="entry name" value="Semialdhyde_dh"/>
    <property type="match status" value="1"/>
</dbReference>
<keyword evidence="3 7" id="KW-0028">Amino-acid biosynthesis</keyword>
<dbReference type="AlphaFoldDB" id="A0A091CAT4"/>
<keyword evidence="7" id="KW-0963">Cytoplasm</keyword>
<dbReference type="InterPro" id="IPR023013">
    <property type="entry name" value="AGPR_AS"/>
</dbReference>
<keyword evidence="4 7" id="KW-0521">NADP</keyword>
<dbReference type="Proteomes" id="UP000182793">
    <property type="component" value="Unassembled WGS sequence"/>
</dbReference>
<dbReference type="FunFam" id="3.30.360.10:FF:000014">
    <property type="entry name" value="N-acetyl-gamma-glutamyl-phosphate reductase"/>
    <property type="match status" value="1"/>
</dbReference>
<dbReference type="CDD" id="cd17895">
    <property type="entry name" value="AGPR_1_N"/>
    <property type="match status" value="1"/>
</dbReference>
<evidence type="ECO:0000313" key="10">
    <source>
        <dbReference type="EMBL" id="KFN87388.1"/>
    </source>
</evidence>
<dbReference type="PANTHER" id="PTHR32338">
    <property type="entry name" value="N-ACETYL-GAMMA-GLUTAMYL-PHOSPHATE REDUCTASE, CHLOROPLASTIC-RELATED-RELATED"/>
    <property type="match status" value="1"/>
</dbReference>
<dbReference type="InterPro" id="IPR050085">
    <property type="entry name" value="AGPR"/>
</dbReference>
<dbReference type="EMBL" id="AUZH01000026">
    <property type="protein sequence ID" value="KFN87388.1"/>
    <property type="molecule type" value="Genomic_DNA"/>
</dbReference>
<comment type="subcellular location">
    <subcellularLocation>
        <location evidence="7">Cytoplasm</location>
    </subcellularLocation>
</comment>
<dbReference type="EMBL" id="FOTG01000003">
    <property type="protein sequence ID" value="SFL12348.1"/>
    <property type="molecule type" value="Genomic_DNA"/>
</dbReference>
<name>A0A091CAT4_STREI</name>
<comment type="function">
    <text evidence="7">Catalyzes the NADPH-dependent reduction of N-acetyl-5-glutamyl phosphate to yield N-acetyl-L-glutamate 5-semialdehyde.</text>
</comment>
<evidence type="ECO:0000256" key="4">
    <source>
        <dbReference type="ARBA" id="ARBA00022857"/>
    </source>
</evidence>
<dbReference type="InterPro" id="IPR000534">
    <property type="entry name" value="Semialdehyde_DH_NAD-bd"/>
</dbReference>
<evidence type="ECO:0000313" key="11">
    <source>
        <dbReference type="EMBL" id="SFL12348.1"/>
    </source>
</evidence>
<comment type="catalytic activity">
    <reaction evidence="6 7">
        <text>N-acetyl-L-glutamate 5-semialdehyde + phosphate + NADP(+) = N-acetyl-L-glutamyl 5-phosphate + NADPH + H(+)</text>
        <dbReference type="Rhea" id="RHEA:21588"/>
        <dbReference type="ChEBI" id="CHEBI:15378"/>
        <dbReference type="ChEBI" id="CHEBI:29123"/>
        <dbReference type="ChEBI" id="CHEBI:43474"/>
        <dbReference type="ChEBI" id="CHEBI:57783"/>
        <dbReference type="ChEBI" id="CHEBI:57936"/>
        <dbReference type="ChEBI" id="CHEBI:58349"/>
        <dbReference type="EC" id="1.2.1.38"/>
    </reaction>
</comment>
<dbReference type="Gene3D" id="3.40.50.720">
    <property type="entry name" value="NAD(P)-binding Rossmann-like Domain"/>
    <property type="match status" value="1"/>
</dbReference>
<protein>
    <recommendedName>
        <fullName evidence="7">N-acetyl-gamma-glutamyl-phosphate reductase</fullName>
        <shortName evidence="7">AGPR</shortName>
        <ecNumber evidence="7">1.2.1.38</ecNumber>
    </recommendedName>
    <alternativeName>
        <fullName evidence="7">N-acetyl-glutamate semialdehyde dehydrogenase</fullName>
        <shortName evidence="7">NAGSA dehydrogenase</shortName>
    </alternativeName>
</protein>
<evidence type="ECO:0000256" key="1">
    <source>
        <dbReference type="ARBA" id="ARBA00004862"/>
    </source>
</evidence>
<proteinExistence type="inferred from homology"/>
<dbReference type="PROSITE" id="PS01224">
    <property type="entry name" value="ARGC"/>
    <property type="match status" value="1"/>
</dbReference>
<dbReference type="UniPathway" id="UPA00068">
    <property type="reaction ID" value="UER00108"/>
</dbReference>
<dbReference type="NCBIfam" id="TIGR01850">
    <property type="entry name" value="argC"/>
    <property type="match status" value="1"/>
</dbReference>
<evidence type="ECO:0000313" key="12">
    <source>
        <dbReference type="Proteomes" id="UP000029382"/>
    </source>
</evidence>
<dbReference type="SMART" id="SM00859">
    <property type="entry name" value="Semialdhyde_dh"/>
    <property type="match status" value="1"/>
</dbReference>
<dbReference type="InterPro" id="IPR058924">
    <property type="entry name" value="AGPR_dimerisation_dom"/>
</dbReference>
<keyword evidence="2 7" id="KW-0055">Arginine biosynthesis</keyword>
<dbReference type="Pfam" id="PF22698">
    <property type="entry name" value="Semialdhyde_dhC_1"/>
    <property type="match status" value="1"/>
</dbReference>
<dbReference type="GO" id="GO:0070401">
    <property type="term" value="F:NADP+ binding"/>
    <property type="evidence" value="ECO:0007669"/>
    <property type="project" value="InterPro"/>
</dbReference>
<dbReference type="InterPro" id="IPR000706">
    <property type="entry name" value="AGPR_type-1"/>
</dbReference>
<dbReference type="Proteomes" id="UP000029382">
    <property type="component" value="Unassembled WGS sequence"/>
</dbReference>
<dbReference type="InterPro" id="IPR036291">
    <property type="entry name" value="NAD(P)-bd_dom_sf"/>
</dbReference>
<comment type="caution">
    <text evidence="10">The sequence shown here is derived from an EMBL/GenBank/DDBJ whole genome shotgun (WGS) entry which is preliminary data.</text>
</comment>
<dbReference type="CDD" id="cd23934">
    <property type="entry name" value="AGPR_1_C"/>
    <property type="match status" value="1"/>
</dbReference>
<evidence type="ECO:0000256" key="7">
    <source>
        <dbReference type="HAMAP-Rule" id="MF_00150"/>
    </source>
</evidence>
<dbReference type="SUPFAM" id="SSF55347">
    <property type="entry name" value="Glyceraldehyde-3-phosphate dehydrogenase-like, C-terminal domain"/>
    <property type="match status" value="1"/>
</dbReference>
<dbReference type="RefSeq" id="WP_039697195.1">
    <property type="nucleotide sequence ID" value="NZ_AUZH01000026.1"/>
</dbReference>
<dbReference type="GO" id="GO:0005737">
    <property type="term" value="C:cytoplasm"/>
    <property type="evidence" value="ECO:0007669"/>
    <property type="project" value="UniProtKB-SubCell"/>
</dbReference>
<evidence type="ECO:0000256" key="3">
    <source>
        <dbReference type="ARBA" id="ARBA00022605"/>
    </source>
</evidence>
<keyword evidence="5 7" id="KW-0560">Oxidoreductase</keyword>
<evidence type="ECO:0000256" key="5">
    <source>
        <dbReference type="ARBA" id="ARBA00023002"/>
    </source>
</evidence>
<sequence length="340" mass="37747">MRVSIVGITGYSGLELVKLLNNHKKVTIASIHATKEIGRRLSDLYPYLVGVCDLVIEEFDAKKIMAKSDLVFFATPSGVASKLAQPFVEADFPVIDLSGDHRLPAYLYEKWYKKTPASDDVLNKFTYSLAEFTDVKGKKFISNPGCYATATELALIPLLKVGVVEEDSIIVDAKSGLTGAGKALSESSHFVNVHDNYVTYKLNRHQHIPEIVQELKLFDDKVNHIQFSTSLLPVNRGIMSTVYVKLKKPLTNANLFAIYEDSYKDTPFVRVQDDLPELHNVIGSNFTDIGFLYNEVTNVLTIVSVIDNLIKGAAGQAVQNLNLMNGWDETEGLLISPNYL</sequence>
<dbReference type="SUPFAM" id="SSF51735">
    <property type="entry name" value="NAD(P)-binding Rossmann-fold domains"/>
    <property type="match status" value="1"/>
</dbReference>
<evidence type="ECO:0000256" key="8">
    <source>
        <dbReference type="PROSITE-ProRule" id="PRU10010"/>
    </source>
</evidence>
<dbReference type="GO" id="GO:0051287">
    <property type="term" value="F:NAD binding"/>
    <property type="evidence" value="ECO:0007669"/>
    <property type="project" value="InterPro"/>
</dbReference>
<comment type="similarity">
    <text evidence="7">Belongs to the NAGSA dehydrogenase family. Type 1 subfamily.</text>
</comment>
<gene>
    <name evidence="7" type="primary">argC</name>
    <name evidence="10" type="ORF">H702_08235</name>
    <name evidence="11" type="ORF">SAMN02910290_00479</name>
</gene>
<dbReference type="PANTHER" id="PTHR32338:SF10">
    <property type="entry name" value="N-ACETYL-GAMMA-GLUTAMYL-PHOSPHATE REDUCTASE, CHLOROPLASTIC-RELATED"/>
    <property type="match status" value="1"/>
</dbReference>
<dbReference type="EC" id="1.2.1.38" evidence="7"/>
<reference evidence="11 13" key="2">
    <citation type="submission" date="2016-10" db="EMBL/GenBank/DDBJ databases">
        <authorList>
            <person name="Varghese N."/>
            <person name="Submissions S."/>
        </authorList>
    </citation>
    <scope>NUCLEOTIDE SEQUENCE [LARGE SCALE GENOMIC DNA]</scope>
    <source>
        <strain evidence="11 13">JB1</strain>
    </source>
</reference>
<accession>A0A091CAT4</accession>
<evidence type="ECO:0000259" key="9">
    <source>
        <dbReference type="SMART" id="SM00859"/>
    </source>
</evidence>
<dbReference type="Gene3D" id="3.30.360.10">
    <property type="entry name" value="Dihydrodipicolinate Reductase, domain 2"/>
    <property type="match status" value="1"/>
</dbReference>
<organism evidence="10 12">
    <name type="scientific">Streptococcus equinus JB1</name>
    <dbReference type="NCBI Taxonomy" id="1294274"/>
    <lineage>
        <taxon>Bacteria</taxon>
        <taxon>Bacillati</taxon>
        <taxon>Bacillota</taxon>
        <taxon>Bacilli</taxon>
        <taxon>Lactobacillales</taxon>
        <taxon>Streptococcaceae</taxon>
        <taxon>Streptococcus</taxon>
    </lineage>
</organism>
<dbReference type="GO" id="GO:0003942">
    <property type="term" value="F:N-acetyl-gamma-glutamyl-phosphate reductase activity"/>
    <property type="evidence" value="ECO:0007669"/>
    <property type="project" value="UniProtKB-UniRule"/>
</dbReference>
<evidence type="ECO:0000256" key="2">
    <source>
        <dbReference type="ARBA" id="ARBA00022571"/>
    </source>
</evidence>
<dbReference type="HAMAP" id="MF_00150">
    <property type="entry name" value="ArgC_type1"/>
    <property type="match status" value="1"/>
</dbReference>
<feature type="domain" description="Semialdehyde dehydrogenase NAD-binding" evidence="9">
    <location>
        <begin position="2"/>
        <end position="140"/>
    </location>
</feature>
<evidence type="ECO:0000313" key="13">
    <source>
        <dbReference type="Proteomes" id="UP000182793"/>
    </source>
</evidence>
<comment type="pathway">
    <text evidence="1 7">Amino-acid biosynthesis; L-arginine biosynthesis; N(2)-acetyl-L-ornithine from L-glutamate: step 3/4.</text>
</comment>